<evidence type="ECO:0000313" key="2">
    <source>
        <dbReference type="EMBL" id="BCG48621.1"/>
    </source>
</evidence>
<reference evidence="2 3" key="1">
    <citation type="submission" date="2020-06" db="EMBL/GenBank/DDBJ databases">
        <title>Interaction of electrochemicaly active bacteria, Geobacter bremensis R4 on different carbon anode.</title>
        <authorList>
            <person name="Meng L."/>
            <person name="Yoshida N."/>
        </authorList>
    </citation>
    <scope>NUCLEOTIDE SEQUENCE [LARGE SCALE GENOMIC DNA]</scope>
    <source>
        <strain evidence="2 3">R4</strain>
    </source>
</reference>
<dbReference type="Pfam" id="PF09586">
    <property type="entry name" value="YfhO"/>
    <property type="match status" value="1"/>
</dbReference>
<sequence>MTERKKDLLILSGLLAVLLILFSKILFTSQIIRAPDIINEFYWGIKGFGSRPFLSLFKVDFSSAGWNPLLNSGHTNEGGMVSEQFLIIRNLIFWIFPAPASVAWYIVAQLFFGAAGTYCLCRLIGAGRPASFLAGLVFAVAPENASLINAGHVMKIATITFAPWAFYFLEKGFITRRLIFFLTTAVVLAFQFFHTHWQIAYYTCLAVGVYGIARSLAIVMGEPEGKKEFRRLFGLNLALLAFFLTTVAISLVPLANWSKDTNRGVNSGANVSTASGSSEAKGGLAREEAMSWSMPPEEAAAFIIPGMFGFSRQEAGENPDNIDAYYWGRMHFTQTVSYMGLLPWLLLPLPLIFRRDRYTWLALSAVVVGIFFSMGKYTLFYNLLFDYFPGINRFRVPKMMMFIPVLGLGVLSALGLDLLLDPVVRATRAFKRYILGVVLLPVLLLALVGTEIATGQFWVNQFIDMLAQPTRYQPQSEQLVLERWNNLVAETAIAAGLAALFAAAFALYHRGKLAAKLVPLVLTALFLLDVGRVNSKFLFLVDEPHKAAGVKPPEIAFLANQPKEYRTLPLGGDPMPYADSGIPVMFTSNAVQQRRWQELLDNFNLLSSMPDMLNVRYLVLGRDQYRQDQASLAGKYRPVFTTPDGGAVILENQNVLPKAWLVPVALKATSAQESLVALQNPAFDPRLMAVVESDPPIPLAAPNARIATTPGQVRVVRYEGERIDLDASVAMNSLLVMGEKYYRGWRATVDGKLTEIYPVNHVLRGVYLTPGTHKVEFVFDPLPFKIGKYLTLASFAVFAVFLGREAWQRKRQLAVEN</sequence>
<feature type="transmembrane region" description="Helical" evidence="1">
    <location>
        <begin position="199"/>
        <end position="220"/>
    </location>
</feature>
<dbReference type="KEGG" id="gbn:GEOBRER4_33710"/>
<dbReference type="PANTHER" id="PTHR38454">
    <property type="entry name" value="INTEGRAL MEMBRANE PROTEIN-RELATED"/>
    <property type="match status" value="1"/>
</dbReference>
<dbReference type="AlphaFoldDB" id="A0A6S6MAQ5"/>
<feature type="transmembrane region" description="Helical" evidence="1">
    <location>
        <begin position="147"/>
        <end position="167"/>
    </location>
</feature>
<keyword evidence="1" id="KW-0812">Transmembrane</keyword>
<keyword evidence="1" id="KW-0472">Membrane</keyword>
<feature type="transmembrane region" description="Helical" evidence="1">
    <location>
        <begin position="232"/>
        <end position="255"/>
    </location>
</feature>
<feature type="transmembrane region" description="Helical" evidence="1">
    <location>
        <begin position="513"/>
        <end position="531"/>
    </location>
</feature>
<organism evidence="2 3">
    <name type="scientific">Citrifermentans bremense</name>
    <dbReference type="NCBI Taxonomy" id="60035"/>
    <lineage>
        <taxon>Bacteria</taxon>
        <taxon>Pseudomonadati</taxon>
        <taxon>Thermodesulfobacteriota</taxon>
        <taxon>Desulfuromonadia</taxon>
        <taxon>Geobacterales</taxon>
        <taxon>Geobacteraceae</taxon>
        <taxon>Citrifermentans</taxon>
    </lineage>
</organism>
<feature type="transmembrane region" description="Helical" evidence="1">
    <location>
        <begin position="174"/>
        <end position="193"/>
    </location>
</feature>
<feature type="transmembrane region" description="Helical" evidence="1">
    <location>
        <begin position="432"/>
        <end position="459"/>
    </location>
</feature>
<accession>A0A6S6MAQ5</accession>
<evidence type="ECO:0000256" key="1">
    <source>
        <dbReference type="SAM" id="Phobius"/>
    </source>
</evidence>
<gene>
    <name evidence="2" type="ORF">GEOBRER4_n3516</name>
</gene>
<dbReference type="RefSeq" id="WP_185243286.1">
    <property type="nucleotide sequence ID" value="NZ_AP023213.1"/>
</dbReference>
<feature type="transmembrane region" description="Helical" evidence="1">
    <location>
        <begin position="119"/>
        <end position="141"/>
    </location>
</feature>
<dbReference type="Proteomes" id="UP000515472">
    <property type="component" value="Chromosome"/>
</dbReference>
<feature type="transmembrane region" description="Helical" evidence="1">
    <location>
        <begin position="91"/>
        <end position="112"/>
    </location>
</feature>
<protein>
    <submittedName>
        <fullName evidence="2">Putative membrane protein</fullName>
    </submittedName>
</protein>
<feature type="transmembrane region" description="Helical" evidence="1">
    <location>
        <begin position="399"/>
        <end position="420"/>
    </location>
</feature>
<feature type="transmembrane region" description="Helical" evidence="1">
    <location>
        <begin position="335"/>
        <end position="353"/>
    </location>
</feature>
<dbReference type="PANTHER" id="PTHR38454:SF1">
    <property type="entry name" value="INTEGRAL MEMBRANE PROTEIN"/>
    <property type="match status" value="1"/>
</dbReference>
<feature type="transmembrane region" description="Helical" evidence="1">
    <location>
        <begin position="487"/>
        <end position="508"/>
    </location>
</feature>
<dbReference type="EMBL" id="AP023213">
    <property type="protein sequence ID" value="BCG48621.1"/>
    <property type="molecule type" value="Genomic_DNA"/>
</dbReference>
<name>A0A6S6MAQ5_9BACT</name>
<proteinExistence type="predicted"/>
<keyword evidence="3" id="KW-1185">Reference proteome</keyword>
<keyword evidence="1" id="KW-1133">Transmembrane helix</keyword>
<dbReference type="InterPro" id="IPR018580">
    <property type="entry name" value="Uncharacterised_YfhO"/>
</dbReference>
<evidence type="ECO:0000313" key="3">
    <source>
        <dbReference type="Proteomes" id="UP000515472"/>
    </source>
</evidence>
<feature type="transmembrane region" description="Helical" evidence="1">
    <location>
        <begin position="360"/>
        <end position="379"/>
    </location>
</feature>